<organism evidence="5 6">
    <name type="scientific">Prunus armeniaca</name>
    <name type="common">Apricot</name>
    <name type="synonym">Armeniaca vulgaris</name>
    <dbReference type="NCBI Taxonomy" id="36596"/>
    <lineage>
        <taxon>Eukaryota</taxon>
        <taxon>Viridiplantae</taxon>
        <taxon>Streptophyta</taxon>
        <taxon>Embryophyta</taxon>
        <taxon>Tracheophyta</taxon>
        <taxon>Spermatophyta</taxon>
        <taxon>Magnoliopsida</taxon>
        <taxon>eudicotyledons</taxon>
        <taxon>Gunneridae</taxon>
        <taxon>Pentapetalae</taxon>
        <taxon>rosids</taxon>
        <taxon>fabids</taxon>
        <taxon>Rosales</taxon>
        <taxon>Rosaceae</taxon>
        <taxon>Amygdaloideae</taxon>
        <taxon>Amygdaleae</taxon>
        <taxon>Prunus</taxon>
    </lineage>
</organism>
<dbReference type="PANTHER" id="PTHR32401">
    <property type="entry name" value="CONCANAVALIN A-LIKE LECTIN FAMILY PROTEIN"/>
    <property type="match status" value="1"/>
</dbReference>
<dbReference type="InterPro" id="IPR013320">
    <property type="entry name" value="ConA-like_dom_sf"/>
</dbReference>
<feature type="domain" description="Legume lectin" evidence="4">
    <location>
        <begin position="75"/>
        <end position="227"/>
    </location>
</feature>
<reference evidence="5 6" key="1">
    <citation type="submission" date="2020-05" db="EMBL/GenBank/DDBJ databases">
        <authorList>
            <person name="Campoy J."/>
            <person name="Schneeberger K."/>
            <person name="Spophaly S."/>
        </authorList>
    </citation>
    <scope>NUCLEOTIDE SEQUENCE [LARGE SCALE GENOMIC DNA]</scope>
    <source>
        <strain evidence="5">PruArmRojPasFocal</strain>
    </source>
</reference>
<sequence>MAILVLHYTLHNSDFFIVVATYISIIRCIADFHVLVGCIAMSLSRLSTFRLQSLKNCSIVLFMFFNFFQPFVHPLSFSIKRFGLDANNILYEGDAAPSSFGVIELSTIADTDIYISALAELHFTTNFSFVVDTRNRTSFADGIAFFIAPVHYSNPPDSAGGELGLLNSTTRFEASQNEIVMVEFDTLTNQWDPLGPHVGININTISSVVHASWDAPGNSGKMAHVQIF</sequence>
<evidence type="ECO:0000313" key="5">
    <source>
        <dbReference type="EMBL" id="CAB4265889.1"/>
    </source>
</evidence>
<evidence type="ECO:0000259" key="4">
    <source>
        <dbReference type="Pfam" id="PF00139"/>
    </source>
</evidence>
<evidence type="ECO:0000256" key="1">
    <source>
        <dbReference type="ARBA" id="ARBA00007606"/>
    </source>
</evidence>
<name>A0A6J5TQD1_PRUAR</name>
<gene>
    <name evidence="5" type="ORF">CURHAP_LOCUS8082</name>
</gene>
<keyword evidence="3" id="KW-0472">Membrane</keyword>
<evidence type="ECO:0000256" key="3">
    <source>
        <dbReference type="SAM" id="Phobius"/>
    </source>
</evidence>
<accession>A0A6J5TQD1</accession>
<feature type="transmembrane region" description="Helical" evidence="3">
    <location>
        <begin position="53"/>
        <end position="72"/>
    </location>
</feature>
<feature type="transmembrane region" description="Helical" evidence="3">
    <location>
        <begin position="15"/>
        <end position="41"/>
    </location>
</feature>
<keyword evidence="3" id="KW-1133">Transmembrane helix</keyword>
<proteinExistence type="inferred from homology"/>
<dbReference type="InterPro" id="IPR050258">
    <property type="entry name" value="Leguminous_Lectin"/>
</dbReference>
<protein>
    <recommendedName>
        <fullName evidence="4">Legume lectin domain-containing protein</fullName>
    </recommendedName>
</protein>
<keyword evidence="2" id="KW-0430">Lectin</keyword>
<dbReference type="EMBL" id="CAEKDK010000001">
    <property type="protein sequence ID" value="CAB4265889.1"/>
    <property type="molecule type" value="Genomic_DNA"/>
</dbReference>
<dbReference type="Gene3D" id="2.60.120.200">
    <property type="match status" value="1"/>
</dbReference>
<dbReference type="AlphaFoldDB" id="A0A6J5TQD1"/>
<evidence type="ECO:0000313" key="6">
    <source>
        <dbReference type="Proteomes" id="UP000507222"/>
    </source>
</evidence>
<keyword evidence="3" id="KW-0812">Transmembrane</keyword>
<comment type="similarity">
    <text evidence="1">Belongs to the leguminous lectin family.</text>
</comment>
<dbReference type="PANTHER" id="PTHR32401:SF47">
    <property type="entry name" value="LEGUME LECTIN DOMAIN-CONTAINING PROTEIN"/>
    <property type="match status" value="1"/>
</dbReference>
<dbReference type="Pfam" id="PF00139">
    <property type="entry name" value="Lectin_legB"/>
    <property type="match status" value="1"/>
</dbReference>
<dbReference type="GO" id="GO:0030246">
    <property type="term" value="F:carbohydrate binding"/>
    <property type="evidence" value="ECO:0007669"/>
    <property type="project" value="UniProtKB-KW"/>
</dbReference>
<evidence type="ECO:0000256" key="2">
    <source>
        <dbReference type="ARBA" id="ARBA00022734"/>
    </source>
</evidence>
<dbReference type="SUPFAM" id="SSF49899">
    <property type="entry name" value="Concanavalin A-like lectins/glucanases"/>
    <property type="match status" value="1"/>
</dbReference>
<dbReference type="Proteomes" id="UP000507222">
    <property type="component" value="Unassembled WGS sequence"/>
</dbReference>
<dbReference type="InterPro" id="IPR001220">
    <property type="entry name" value="Legume_lectin_dom"/>
</dbReference>